<dbReference type="NCBIfam" id="NF033516">
    <property type="entry name" value="transpos_IS3"/>
    <property type="match status" value="1"/>
</dbReference>
<evidence type="ECO:0000259" key="1">
    <source>
        <dbReference type="PROSITE" id="PS50994"/>
    </source>
</evidence>
<organism evidence="2 3">
    <name type="scientific">Methylomonas rosea</name>
    <dbReference type="NCBI Taxonomy" id="2952227"/>
    <lineage>
        <taxon>Bacteria</taxon>
        <taxon>Pseudomonadati</taxon>
        <taxon>Pseudomonadota</taxon>
        <taxon>Gammaproteobacteria</taxon>
        <taxon>Methylococcales</taxon>
        <taxon>Methylococcaceae</taxon>
        <taxon>Methylomonas</taxon>
    </lineage>
</organism>
<dbReference type="InterPro" id="IPR012337">
    <property type="entry name" value="RNaseH-like_sf"/>
</dbReference>
<proteinExistence type="predicted"/>
<accession>A0ABT1TXL6</accession>
<evidence type="ECO:0000313" key="2">
    <source>
        <dbReference type="EMBL" id="MCQ8119510.1"/>
    </source>
</evidence>
<keyword evidence="3" id="KW-1185">Reference proteome</keyword>
<comment type="caution">
    <text evidence="2">The sequence shown here is derived from an EMBL/GenBank/DDBJ whole genome shotgun (WGS) entry which is preliminary data.</text>
</comment>
<sequence length="289" mass="34222">MNSCEWSARYYKRPQSSLRKKPNTHRAQVKYGFIQVQQKTYPMTALCRVIQVSTSAYYEWLKAPQDNDKDQRDQKVAEKARQIFLDNKQSFGSRRLADRLQKQGFAVGRFKTLRIMRDLKLQVRYPKRFKVTTDITYVWTLQGWLYVAVVIDLFSRQVVGWAIDDHMRTSLCVRALQMAFWRRKPPPGLLHHSDRGGEYASRDYRQHLAVVKMEHSMSRKGNCWDNSPTERFFRSLKHEQLNYEKFKTQASANLSVIDYSAFYNGRRSHSTLGYRSPLEFEREFYSNAA</sequence>
<reference evidence="2 3" key="1">
    <citation type="submission" date="2022-07" db="EMBL/GenBank/DDBJ databases">
        <title>Methylomonas rivi sp. nov., Methylomonas rosea sp. nov., Methylomonas aureus sp. nov. and Methylomonas subterranea sp. nov., four novel methanotrophs isolated from a freshwater creek and the deep terrestrial subsurface.</title>
        <authorList>
            <person name="Abin C."/>
            <person name="Sankaranarayanan K."/>
            <person name="Garner C."/>
            <person name="Sindelar R."/>
            <person name="Kotary K."/>
            <person name="Garner R."/>
            <person name="Barclay S."/>
            <person name="Lawson P."/>
            <person name="Krumholz L."/>
        </authorList>
    </citation>
    <scope>NUCLEOTIDE SEQUENCE [LARGE SCALE GENOMIC DNA]</scope>
    <source>
        <strain evidence="2 3">WSC-7</strain>
    </source>
</reference>
<dbReference type="InterPro" id="IPR036397">
    <property type="entry name" value="RNaseH_sf"/>
</dbReference>
<dbReference type="SUPFAM" id="SSF53098">
    <property type="entry name" value="Ribonuclease H-like"/>
    <property type="match status" value="1"/>
</dbReference>
<feature type="domain" description="Integrase catalytic" evidence="1">
    <location>
        <begin position="122"/>
        <end position="285"/>
    </location>
</feature>
<dbReference type="EMBL" id="JANIBL010000075">
    <property type="protein sequence ID" value="MCQ8119510.1"/>
    <property type="molecule type" value="Genomic_DNA"/>
</dbReference>
<dbReference type="InterPro" id="IPR001584">
    <property type="entry name" value="Integrase_cat-core"/>
</dbReference>
<dbReference type="Proteomes" id="UP001524570">
    <property type="component" value="Unassembled WGS sequence"/>
</dbReference>
<protein>
    <submittedName>
        <fullName evidence="2">IS3 family transposase</fullName>
    </submittedName>
</protein>
<name>A0ABT1TXL6_9GAMM</name>
<dbReference type="PANTHER" id="PTHR46889">
    <property type="entry name" value="TRANSPOSASE INSF FOR INSERTION SEQUENCE IS3B-RELATED"/>
    <property type="match status" value="1"/>
</dbReference>
<dbReference type="Pfam" id="PF00665">
    <property type="entry name" value="rve"/>
    <property type="match status" value="1"/>
</dbReference>
<dbReference type="Gene3D" id="3.30.420.10">
    <property type="entry name" value="Ribonuclease H-like superfamily/Ribonuclease H"/>
    <property type="match status" value="1"/>
</dbReference>
<dbReference type="InterPro" id="IPR048020">
    <property type="entry name" value="Transpos_IS3"/>
</dbReference>
<gene>
    <name evidence="2" type="ORF">NP589_18960</name>
</gene>
<dbReference type="PANTHER" id="PTHR46889:SF4">
    <property type="entry name" value="TRANSPOSASE INSO FOR INSERTION SEQUENCE ELEMENT IS911B-RELATED"/>
    <property type="match status" value="1"/>
</dbReference>
<dbReference type="RefSeq" id="WP_256608364.1">
    <property type="nucleotide sequence ID" value="NZ_JANIBL010000075.1"/>
</dbReference>
<dbReference type="InterPro" id="IPR050900">
    <property type="entry name" value="Transposase_IS3/IS150/IS904"/>
</dbReference>
<dbReference type="InterPro" id="IPR025948">
    <property type="entry name" value="HTH-like_dom"/>
</dbReference>
<evidence type="ECO:0000313" key="3">
    <source>
        <dbReference type="Proteomes" id="UP001524570"/>
    </source>
</evidence>
<dbReference type="Pfam" id="PF13276">
    <property type="entry name" value="HTH_21"/>
    <property type="match status" value="1"/>
</dbReference>
<dbReference type="Pfam" id="PF13333">
    <property type="entry name" value="rve_2"/>
    <property type="match status" value="1"/>
</dbReference>
<dbReference type="PROSITE" id="PS50994">
    <property type="entry name" value="INTEGRASE"/>
    <property type="match status" value="1"/>
</dbReference>